<dbReference type="Gene3D" id="3.40.50.2000">
    <property type="entry name" value="Glycogen Phosphorylase B"/>
    <property type="match status" value="2"/>
</dbReference>
<reference evidence="1 2" key="1">
    <citation type="submission" date="2023-03" db="EMBL/GenBank/DDBJ databases">
        <title>Halomonas sp. nov., isolated from Korean tranditional fermented seafood 'Jeotgal'.</title>
        <authorList>
            <person name="Kim B."/>
            <person name="Shin N.-R."/>
        </authorList>
    </citation>
    <scope>NUCLEOTIDE SEQUENCE [LARGE SCALE GENOMIC DNA]</scope>
    <source>
        <strain evidence="1 2">SG2L-4</strain>
    </source>
</reference>
<dbReference type="EMBL" id="CP119391">
    <property type="protein sequence ID" value="WNK20129.1"/>
    <property type="molecule type" value="Genomic_DNA"/>
</dbReference>
<evidence type="ECO:0000313" key="2">
    <source>
        <dbReference type="Proteomes" id="UP001301869"/>
    </source>
</evidence>
<accession>A0ABY9YZ28</accession>
<dbReference type="Pfam" id="PF13692">
    <property type="entry name" value="Glyco_trans_1_4"/>
    <property type="match status" value="1"/>
</dbReference>
<keyword evidence="1" id="KW-0808">Transferase</keyword>
<name>A0ABY9YZ28_9GAMM</name>
<dbReference type="SUPFAM" id="SSF53756">
    <property type="entry name" value="UDP-Glycosyltransferase/glycogen phosphorylase"/>
    <property type="match status" value="1"/>
</dbReference>
<dbReference type="CDD" id="cd03807">
    <property type="entry name" value="GT4_WbnK-like"/>
    <property type="match status" value="1"/>
</dbReference>
<proteinExistence type="predicted"/>
<evidence type="ECO:0000313" key="1">
    <source>
        <dbReference type="EMBL" id="WNK20129.1"/>
    </source>
</evidence>
<keyword evidence="2" id="KW-1185">Reference proteome</keyword>
<dbReference type="GO" id="GO:0016757">
    <property type="term" value="F:glycosyltransferase activity"/>
    <property type="evidence" value="ECO:0007669"/>
    <property type="project" value="UniProtKB-KW"/>
</dbReference>
<gene>
    <name evidence="1" type="ORF">P1P91_00055</name>
</gene>
<protein>
    <submittedName>
        <fullName evidence="1">Glycosyltransferase</fullName>
        <ecNumber evidence="1">2.4.-.-</ecNumber>
    </submittedName>
</protein>
<keyword evidence="1" id="KW-0328">Glycosyltransferase</keyword>
<dbReference type="RefSeq" id="WP_311883695.1">
    <property type="nucleotide sequence ID" value="NZ_CP119391.1"/>
</dbReference>
<dbReference type="EC" id="2.4.-.-" evidence="1"/>
<dbReference type="Proteomes" id="UP001301869">
    <property type="component" value="Chromosome"/>
</dbReference>
<organism evidence="1 2">
    <name type="scientific">Halomonas piscis</name>
    <dbReference type="NCBI Taxonomy" id="3031727"/>
    <lineage>
        <taxon>Bacteria</taxon>
        <taxon>Pseudomonadati</taxon>
        <taxon>Pseudomonadota</taxon>
        <taxon>Gammaproteobacteria</taxon>
        <taxon>Oceanospirillales</taxon>
        <taxon>Halomonadaceae</taxon>
        <taxon>Halomonas</taxon>
    </lineage>
</organism>
<sequence length="375" mass="41618">MAIVFHVITGLNNGGAEAVLYRLVTNDESNHHTVISLMDMGKYGPMLEEKGVGLVCLNMPKGKVTVSGLINLFLTLRKYKPDVVQTWMYHADLIGGAVARLAGVKCVFWNIRHTDLMPGESSKKTIFIARICAFLSSFVPFKILCCAEKSVKVHSGLGYKKEKMLVVGNGYQLDKFDCNVGERLRLRNEISLTDGFVLGMVGRFDPQKDHRNLVNALGLLKKRGVDFKCLLVGPGMDYENVKMLELISHNNLQEEVLLLGQRSDIPALMNVLDIHVLSSSFGEAFPNVVAEAMACGTPCVTTDVGDAALIVGETGWVVPAKKTEKLADAIEQGFLECQQRPLDWKDRKISCRERIEDNFSIEKMVEKYNAAWSCD</sequence>
<dbReference type="PANTHER" id="PTHR12526">
    <property type="entry name" value="GLYCOSYLTRANSFERASE"/>
    <property type="match status" value="1"/>
</dbReference>